<keyword evidence="3" id="KW-1185">Reference proteome</keyword>
<dbReference type="GO" id="GO:0005935">
    <property type="term" value="C:cellular bud neck"/>
    <property type="evidence" value="ECO:0007669"/>
    <property type="project" value="TreeGrafter"/>
</dbReference>
<dbReference type="PANTHER" id="PTHR40018:SF1">
    <property type="entry name" value="[PSI+] INDUCTION PROTEIN 2"/>
    <property type="match status" value="1"/>
</dbReference>
<name>A0A2T6ZNL0_TUBBO</name>
<organism evidence="2 3">
    <name type="scientific">Tuber borchii</name>
    <name type="common">White truffle</name>
    <dbReference type="NCBI Taxonomy" id="42251"/>
    <lineage>
        <taxon>Eukaryota</taxon>
        <taxon>Fungi</taxon>
        <taxon>Dikarya</taxon>
        <taxon>Ascomycota</taxon>
        <taxon>Pezizomycotina</taxon>
        <taxon>Pezizomycetes</taxon>
        <taxon>Pezizales</taxon>
        <taxon>Tuberaceae</taxon>
        <taxon>Tuber</taxon>
    </lineage>
</organism>
<keyword evidence="1" id="KW-0472">Membrane</keyword>
<dbReference type="EMBL" id="NESQ01000164">
    <property type="protein sequence ID" value="PUU77073.1"/>
    <property type="molecule type" value="Genomic_DNA"/>
</dbReference>
<proteinExistence type="predicted"/>
<sequence>MGRLVSYPSREFTTYSMGIIRRDAASGWQDFNASLKSFDKCMEKKYCKIPFIVICIVGGIIVFSILWCFLRCCLCGYRCCACCCGGCGGRREKKLKIDISPPVPPPITREPPAPEPPKYAYFDAHNDDALPIMPTLENIKHVAVEVKVEEHEMAPMKGVGNERSLTPAAQGLEHERRVPTPLQALRQADRRAPAPIGGYQRDAYGDRSVAFRSQSPEAAYSPTLPPVGVGYLGSRVCYQGGRHDQYAGHNAGYDDYRLQQSQAQRGDVAYRNTAQNAYGNYEANPYQAPQQPRQQQPAQDTYYYDQRERPQEWTVV</sequence>
<evidence type="ECO:0000313" key="3">
    <source>
        <dbReference type="Proteomes" id="UP000244722"/>
    </source>
</evidence>
<dbReference type="PANTHER" id="PTHR40018">
    <property type="entry name" value="[PSI+] INDUCTION PROTEIN 2"/>
    <property type="match status" value="1"/>
</dbReference>
<dbReference type="OrthoDB" id="5401332at2759"/>
<comment type="caution">
    <text evidence="2">The sequence shown here is derived from an EMBL/GenBank/DDBJ whole genome shotgun (WGS) entry which is preliminary data.</text>
</comment>
<dbReference type="GO" id="GO:0005886">
    <property type="term" value="C:plasma membrane"/>
    <property type="evidence" value="ECO:0007669"/>
    <property type="project" value="TreeGrafter"/>
</dbReference>
<dbReference type="STRING" id="42251.A0A2T6ZNL0"/>
<dbReference type="Proteomes" id="UP000244722">
    <property type="component" value="Unassembled WGS sequence"/>
</dbReference>
<dbReference type="AlphaFoldDB" id="A0A2T6ZNL0"/>
<keyword evidence="1" id="KW-0812">Transmembrane</keyword>
<gene>
    <name evidence="2" type="ORF">B9Z19DRAFT_197811</name>
</gene>
<accession>A0A2T6ZNL0</accession>
<dbReference type="InterPro" id="IPR037504">
    <property type="entry name" value="PSI_induc_2"/>
</dbReference>
<feature type="transmembrane region" description="Helical" evidence="1">
    <location>
        <begin position="49"/>
        <end position="70"/>
    </location>
</feature>
<reference evidence="2 3" key="1">
    <citation type="submission" date="2017-04" db="EMBL/GenBank/DDBJ databases">
        <title>Draft genome sequence of Tuber borchii Vittad., a whitish edible truffle.</title>
        <authorList>
            <consortium name="DOE Joint Genome Institute"/>
            <person name="Murat C."/>
            <person name="Kuo A."/>
            <person name="Barry K.W."/>
            <person name="Clum A."/>
            <person name="Dockter R.B."/>
            <person name="Fauchery L."/>
            <person name="Iotti M."/>
            <person name="Kohler A."/>
            <person name="Labutti K."/>
            <person name="Lindquist E.A."/>
            <person name="Lipzen A."/>
            <person name="Ohm R.A."/>
            <person name="Wang M."/>
            <person name="Grigoriev I.V."/>
            <person name="Zambonelli A."/>
            <person name="Martin F.M."/>
        </authorList>
    </citation>
    <scope>NUCLEOTIDE SEQUENCE [LARGE SCALE GENOMIC DNA]</scope>
    <source>
        <strain evidence="2 3">Tbo3840</strain>
    </source>
</reference>
<evidence type="ECO:0000256" key="1">
    <source>
        <dbReference type="SAM" id="Phobius"/>
    </source>
</evidence>
<evidence type="ECO:0000313" key="2">
    <source>
        <dbReference type="EMBL" id="PUU77073.1"/>
    </source>
</evidence>
<keyword evidence="1" id="KW-1133">Transmembrane helix</keyword>
<protein>
    <submittedName>
        <fullName evidence="2">Uncharacterized protein</fullName>
    </submittedName>
</protein>